<dbReference type="InterPro" id="IPR017871">
    <property type="entry name" value="ABC_transporter-like_CS"/>
</dbReference>
<dbReference type="EMBL" id="JAGBKN010000001">
    <property type="protein sequence ID" value="MBO1515722.1"/>
    <property type="molecule type" value="Genomic_DNA"/>
</dbReference>
<sequence length="300" mass="33186">MNHIQLENISKIYNASTAQAQVALSLLAQGMDSTEVKEQTGYSVGLYDINLAIKAGELHCIMGLSGSGKSTLIRHINRLIDPSCGKIWVDTSLHATNPRRAPATAVAEETQTTAQTGSSAIDILTLNDKALQQYRQHTVSMVFQHFGLVPHMTVIQNVAYGLRVRKMSTKARHEIARHWLNEVGLPNLEHSYPDELSGGMQQRVGLARALATDNPILLMDEAFSALDPLIRAQLQDQLLELQNRLNKTIVFITHDIDEAIKVGQRISILNGGRLVQTGTPQQLRHDPADDYVAQFMHTKS</sequence>
<dbReference type="InterPro" id="IPR051921">
    <property type="entry name" value="ABC_osmolyte_uptake_ATP-bind"/>
</dbReference>
<dbReference type="InterPro" id="IPR003593">
    <property type="entry name" value="AAA+_ATPase"/>
</dbReference>
<evidence type="ECO:0000313" key="4">
    <source>
        <dbReference type="EMBL" id="MBO1515722.1"/>
    </source>
</evidence>
<evidence type="ECO:0000256" key="2">
    <source>
        <dbReference type="ARBA" id="ARBA00022840"/>
    </source>
</evidence>
<evidence type="ECO:0000256" key="1">
    <source>
        <dbReference type="ARBA" id="ARBA00022741"/>
    </source>
</evidence>
<dbReference type="SUPFAM" id="SSF52540">
    <property type="entry name" value="P-loop containing nucleoside triphosphate hydrolases"/>
    <property type="match status" value="1"/>
</dbReference>
<accession>A0AAW4IJM4</accession>
<proteinExistence type="predicted"/>
<dbReference type="PANTHER" id="PTHR43869:SF1">
    <property type="entry name" value="GLYCINE BETAINE_PROLINE BETAINE TRANSPORT SYSTEM ATP-BINDING PROTEIN PROV"/>
    <property type="match status" value="1"/>
</dbReference>
<dbReference type="InterPro" id="IPR003439">
    <property type="entry name" value="ABC_transporter-like_ATP-bd"/>
</dbReference>
<dbReference type="PROSITE" id="PS00211">
    <property type="entry name" value="ABC_TRANSPORTER_1"/>
    <property type="match status" value="1"/>
</dbReference>
<comment type="caution">
    <text evidence="4">The sequence shown here is derived from an EMBL/GenBank/DDBJ whole genome shotgun (WGS) entry which is preliminary data.</text>
</comment>
<organism evidence="4 5">
    <name type="scientific">Psychrobacter halodurans</name>
    <dbReference type="NCBI Taxonomy" id="2818439"/>
    <lineage>
        <taxon>Bacteria</taxon>
        <taxon>Pseudomonadati</taxon>
        <taxon>Pseudomonadota</taxon>
        <taxon>Gammaproteobacteria</taxon>
        <taxon>Moraxellales</taxon>
        <taxon>Moraxellaceae</taxon>
        <taxon>Psychrobacter</taxon>
    </lineage>
</organism>
<feature type="domain" description="ABC transporter" evidence="3">
    <location>
        <begin position="4"/>
        <end position="296"/>
    </location>
</feature>
<keyword evidence="5" id="KW-1185">Reference proteome</keyword>
<dbReference type="GO" id="GO:0005524">
    <property type="term" value="F:ATP binding"/>
    <property type="evidence" value="ECO:0007669"/>
    <property type="project" value="UniProtKB-KW"/>
</dbReference>
<dbReference type="InterPro" id="IPR027417">
    <property type="entry name" value="P-loop_NTPase"/>
</dbReference>
<dbReference type="AlphaFoldDB" id="A0AAW4IJM4"/>
<reference evidence="4 5" key="1">
    <citation type="submission" date="2021-03" db="EMBL/GenBank/DDBJ databases">
        <authorList>
            <person name="Shang D.-D."/>
            <person name="Du Z.-J."/>
            <person name="Chen G.-J."/>
        </authorList>
    </citation>
    <scope>NUCLEOTIDE SEQUENCE [LARGE SCALE GENOMIC DNA]</scope>
    <source>
        <strain evidence="4 5">F2608</strain>
    </source>
</reference>
<gene>
    <name evidence="4" type="ORF">J3491_00030</name>
</gene>
<dbReference type="GO" id="GO:0016887">
    <property type="term" value="F:ATP hydrolysis activity"/>
    <property type="evidence" value="ECO:0007669"/>
    <property type="project" value="InterPro"/>
</dbReference>
<dbReference type="SMART" id="SM00382">
    <property type="entry name" value="AAA"/>
    <property type="match status" value="1"/>
</dbReference>
<name>A0AAW4IJM4_9GAMM</name>
<dbReference type="Proteomes" id="UP000664161">
    <property type="component" value="Unassembled WGS sequence"/>
</dbReference>
<keyword evidence="1" id="KW-0547">Nucleotide-binding</keyword>
<dbReference type="PROSITE" id="PS50893">
    <property type="entry name" value="ABC_TRANSPORTER_2"/>
    <property type="match status" value="1"/>
</dbReference>
<evidence type="ECO:0000259" key="3">
    <source>
        <dbReference type="PROSITE" id="PS50893"/>
    </source>
</evidence>
<evidence type="ECO:0000313" key="5">
    <source>
        <dbReference type="Proteomes" id="UP000664161"/>
    </source>
</evidence>
<dbReference type="Gene3D" id="3.40.50.300">
    <property type="entry name" value="P-loop containing nucleotide triphosphate hydrolases"/>
    <property type="match status" value="1"/>
</dbReference>
<protein>
    <submittedName>
        <fullName evidence="4">ATP-binding cassette domain-containing protein</fullName>
    </submittedName>
</protein>
<dbReference type="PANTHER" id="PTHR43869">
    <property type="entry name" value="GLYCINE BETAINE/PROLINE BETAINE TRANSPORT SYSTEM ATP-BINDING PROTEIN PROV"/>
    <property type="match status" value="1"/>
</dbReference>
<dbReference type="Pfam" id="PF00005">
    <property type="entry name" value="ABC_tran"/>
    <property type="match status" value="1"/>
</dbReference>
<dbReference type="RefSeq" id="WP_207968920.1">
    <property type="nucleotide sequence ID" value="NZ_JAGBKN010000001.1"/>
</dbReference>
<keyword evidence="2 4" id="KW-0067">ATP-binding</keyword>